<dbReference type="PANTHER" id="PTHR43290:SF2">
    <property type="entry name" value="MEVALONATE KINASE"/>
    <property type="match status" value="1"/>
</dbReference>
<dbReference type="InterPro" id="IPR036554">
    <property type="entry name" value="GHMP_kinase_C_sf"/>
</dbReference>
<reference evidence="11 12" key="1">
    <citation type="submission" date="2018-09" db="EMBL/GenBank/DDBJ databases">
        <authorList>
            <consortium name="Pathogen Informatics"/>
        </authorList>
    </citation>
    <scope>NUCLEOTIDE SEQUENCE [LARGE SCALE GENOMIC DNA]</scope>
    <source>
        <strain evidence="11 12">OH-22767</strain>
    </source>
</reference>
<proteinExistence type="predicted"/>
<dbReference type="SUPFAM" id="SSF55060">
    <property type="entry name" value="GHMP Kinase, C-terminal domain"/>
    <property type="match status" value="1"/>
</dbReference>
<dbReference type="GO" id="GO:0005829">
    <property type="term" value="C:cytosol"/>
    <property type="evidence" value="ECO:0007669"/>
    <property type="project" value="TreeGrafter"/>
</dbReference>
<comment type="pathway">
    <text evidence="9">Isoprenoid biosynthesis; isopentenyl diphosphate biosynthesis via mevalonate pathway; isopentenyl diphosphate from (R)-mevalonate: step 1/3.</text>
</comment>
<keyword evidence="1" id="KW-0963">Cytoplasm</keyword>
<dbReference type="PANTHER" id="PTHR43290">
    <property type="entry name" value="MEVALONATE KINASE"/>
    <property type="match status" value="1"/>
</dbReference>
<organism evidence="11 12">
    <name type="scientific">Candidatus Ornithobacterium hominis</name>
    <dbReference type="NCBI Taxonomy" id="2497989"/>
    <lineage>
        <taxon>Bacteria</taxon>
        <taxon>Pseudomonadati</taxon>
        <taxon>Bacteroidota</taxon>
        <taxon>Flavobacteriia</taxon>
        <taxon>Flavobacteriales</taxon>
        <taxon>Weeksellaceae</taxon>
        <taxon>Ornithobacterium</taxon>
    </lineage>
</organism>
<evidence type="ECO:0000313" key="11">
    <source>
        <dbReference type="EMBL" id="SZD70939.1"/>
    </source>
</evidence>
<keyword evidence="2" id="KW-0444">Lipid biosynthesis</keyword>
<evidence type="ECO:0000256" key="3">
    <source>
        <dbReference type="ARBA" id="ARBA00022679"/>
    </source>
</evidence>
<dbReference type="OrthoDB" id="977547at2"/>
<name>A0A383TUV2_9FLAO</name>
<evidence type="ECO:0000256" key="1">
    <source>
        <dbReference type="ARBA" id="ARBA00022490"/>
    </source>
</evidence>
<evidence type="ECO:0000256" key="4">
    <source>
        <dbReference type="ARBA" id="ARBA00022741"/>
    </source>
</evidence>
<dbReference type="Pfam" id="PF00288">
    <property type="entry name" value="GHMP_kinases_N"/>
    <property type="match status" value="1"/>
</dbReference>
<dbReference type="InterPro" id="IPR006205">
    <property type="entry name" value="Mev_gal_kin"/>
</dbReference>
<evidence type="ECO:0000256" key="7">
    <source>
        <dbReference type="ARBA" id="ARBA00022842"/>
    </source>
</evidence>
<dbReference type="Gene3D" id="3.30.70.890">
    <property type="entry name" value="GHMP kinase, C-terminal domain"/>
    <property type="match status" value="1"/>
</dbReference>
<evidence type="ECO:0000256" key="5">
    <source>
        <dbReference type="ARBA" id="ARBA00022777"/>
    </source>
</evidence>
<dbReference type="RefSeq" id="WP_119056997.1">
    <property type="nucleotide sequence ID" value="NZ_UNSC01000001.1"/>
</dbReference>
<evidence type="ECO:0000256" key="2">
    <source>
        <dbReference type="ARBA" id="ARBA00022516"/>
    </source>
</evidence>
<sequence length="302" mass="34163">MKIPSFFAKILLFGEYGIIENAKGLTIPFDFYKGSLKFDEANFQSKSHKDIVKYAEYLEQNMPEEFDFLSLWGDLKKGMYFDSDIPQGYGVGSSGALVAAVYDRYAVHRIDKNQLNKESISKLKEKFGHMESYFHGRSSGIDPLICYLNIPLLINSKEDIDTISIPKGNGKGAVFLINSGAPGETGPMVQIFFEKLKQEGFRKTLHKEFNKYNNACIDAFVKGKKEPLFQNLKNLSTWALVNLKPMIPAKIISAWENGIKTNDYYLKLCGSGGGGYVLGFTKDFEKAQEMLSDFELETVYRF</sequence>
<dbReference type="AlphaFoldDB" id="A0A383TUV2"/>
<keyword evidence="5 11" id="KW-0418">Kinase</keyword>
<evidence type="ECO:0000256" key="8">
    <source>
        <dbReference type="ARBA" id="ARBA00023098"/>
    </source>
</evidence>
<dbReference type="Proteomes" id="UP000262142">
    <property type="component" value="Unassembled WGS sequence"/>
</dbReference>
<dbReference type="EMBL" id="UNSC01000001">
    <property type="protein sequence ID" value="SZD70939.1"/>
    <property type="molecule type" value="Genomic_DNA"/>
</dbReference>
<evidence type="ECO:0000256" key="9">
    <source>
        <dbReference type="ARBA" id="ARBA00029438"/>
    </source>
</evidence>
<dbReference type="InterPro" id="IPR020568">
    <property type="entry name" value="Ribosomal_Su5_D2-typ_SF"/>
</dbReference>
<keyword evidence="7" id="KW-0460">Magnesium</keyword>
<gene>
    <name evidence="11" type="ORF">SAMEA104719789_00030</name>
</gene>
<dbReference type="GO" id="GO:0005524">
    <property type="term" value="F:ATP binding"/>
    <property type="evidence" value="ECO:0007669"/>
    <property type="project" value="UniProtKB-KW"/>
</dbReference>
<dbReference type="GO" id="GO:0004496">
    <property type="term" value="F:mevalonate kinase activity"/>
    <property type="evidence" value="ECO:0007669"/>
    <property type="project" value="InterPro"/>
</dbReference>
<feature type="domain" description="GHMP kinase N-terminal" evidence="10">
    <location>
        <begin position="79"/>
        <end position="147"/>
    </location>
</feature>
<accession>A0A383TUV2</accession>
<dbReference type="InterPro" id="IPR014721">
    <property type="entry name" value="Ribsml_uS5_D2-typ_fold_subgr"/>
</dbReference>
<keyword evidence="8" id="KW-0443">Lipid metabolism</keyword>
<keyword evidence="12" id="KW-1185">Reference proteome</keyword>
<keyword evidence="6" id="KW-0067">ATP-binding</keyword>
<dbReference type="InterPro" id="IPR006204">
    <property type="entry name" value="GHMP_kinase_N_dom"/>
</dbReference>
<dbReference type="SUPFAM" id="SSF54211">
    <property type="entry name" value="Ribosomal protein S5 domain 2-like"/>
    <property type="match status" value="1"/>
</dbReference>
<dbReference type="PRINTS" id="PR00960">
    <property type="entry name" value="LMBPPROTEIN"/>
</dbReference>
<dbReference type="Gene3D" id="3.30.230.10">
    <property type="match status" value="1"/>
</dbReference>
<evidence type="ECO:0000259" key="10">
    <source>
        <dbReference type="Pfam" id="PF00288"/>
    </source>
</evidence>
<keyword evidence="4" id="KW-0547">Nucleotide-binding</keyword>
<keyword evidence="3" id="KW-0808">Transferase</keyword>
<evidence type="ECO:0000256" key="6">
    <source>
        <dbReference type="ARBA" id="ARBA00022840"/>
    </source>
</evidence>
<evidence type="ECO:0000313" key="12">
    <source>
        <dbReference type="Proteomes" id="UP000262142"/>
    </source>
</evidence>
<protein>
    <submittedName>
        <fullName evidence="11">Mevalonate kinase</fullName>
    </submittedName>
</protein>
<dbReference type="InterPro" id="IPR001174">
    <property type="entry name" value="HddA/FKP"/>
</dbReference>
<dbReference type="GO" id="GO:0019287">
    <property type="term" value="P:isopentenyl diphosphate biosynthetic process, mevalonate pathway"/>
    <property type="evidence" value="ECO:0007669"/>
    <property type="project" value="TreeGrafter"/>
</dbReference>